<keyword evidence="18" id="KW-1185">Reference proteome</keyword>
<keyword evidence="11" id="KW-0067">ATP-binding</keyword>
<dbReference type="PROSITE" id="PS50011">
    <property type="entry name" value="PROTEIN_KINASE_DOM"/>
    <property type="match status" value="1"/>
</dbReference>
<evidence type="ECO:0000259" key="16">
    <source>
        <dbReference type="PROSITE" id="PS50011"/>
    </source>
</evidence>
<keyword evidence="6 15" id="KW-0812">Transmembrane</keyword>
<dbReference type="Proteomes" id="UP000030711">
    <property type="component" value="Unassembled WGS sequence"/>
</dbReference>
<dbReference type="Gene3D" id="3.30.200.20">
    <property type="entry name" value="Phosphorylase Kinase, domain 1"/>
    <property type="match status" value="1"/>
</dbReference>
<proteinExistence type="inferred from homology"/>
<dbReference type="AlphaFoldDB" id="A0AAD9T9C5"/>
<name>A0AAD9T9C5_EUCGR</name>
<dbReference type="GO" id="GO:0004674">
    <property type="term" value="F:protein serine/threonine kinase activity"/>
    <property type="evidence" value="ECO:0007669"/>
    <property type="project" value="UniProtKB-KW"/>
</dbReference>
<evidence type="ECO:0000256" key="6">
    <source>
        <dbReference type="ARBA" id="ARBA00022692"/>
    </source>
</evidence>
<protein>
    <recommendedName>
        <fullName evidence="16">Protein kinase domain-containing protein</fullName>
    </recommendedName>
</protein>
<evidence type="ECO:0000256" key="2">
    <source>
        <dbReference type="ARBA" id="ARBA00008536"/>
    </source>
</evidence>
<gene>
    <name evidence="17" type="ORF">EUGRSUZ_L02638</name>
</gene>
<dbReference type="SUPFAM" id="SSF49899">
    <property type="entry name" value="Concanavalin A-like lectins/glucanases"/>
    <property type="match status" value="1"/>
</dbReference>
<accession>A0AAD9T9C5</accession>
<dbReference type="InterPro" id="IPR001220">
    <property type="entry name" value="Legume_lectin_dom"/>
</dbReference>
<organism evidence="17 18">
    <name type="scientific">Eucalyptus grandis</name>
    <name type="common">Flooded gum</name>
    <dbReference type="NCBI Taxonomy" id="71139"/>
    <lineage>
        <taxon>Eukaryota</taxon>
        <taxon>Viridiplantae</taxon>
        <taxon>Streptophyta</taxon>
        <taxon>Embryophyta</taxon>
        <taxon>Tracheophyta</taxon>
        <taxon>Spermatophyta</taxon>
        <taxon>Magnoliopsida</taxon>
        <taxon>eudicotyledons</taxon>
        <taxon>Gunneridae</taxon>
        <taxon>Pentapetalae</taxon>
        <taxon>rosids</taxon>
        <taxon>malvids</taxon>
        <taxon>Myrtales</taxon>
        <taxon>Myrtaceae</taxon>
        <taxon>Myrtoideae</taxon>
        <taxon>Eucalypteae</taxon>
        <taxon>Eucalyptus</taxon>
    </lineage>
</organism>
<keyword evidence="8" id="KW-0430">Lectin</keyword>
<keyword evidence="9" id="KW-0547">Nucleotide-binding</keyword>
<keyword evidence="4" id="KW-0723">Serine/threonine-protein kinase</keyword>
<evidence type="ECO:0000256" key="9">
    <source>
        <dbReference type="ARBA" id="ARBA00022741"/>
    </source>
</evidence>
<evidence type="ECO:0000256" key="8">
    <source>
        <dbReference type="ARBA" id="ARBA00022734"/>
    </source>
</evidence>
<dbReference type="GO" id="GO:0030246">
    <property type="term" value="F:carbohydrate binding"/>
    <property type="evidence" value="ECO:0007669"/>
    <property type="project" value="UniProtKB-KW"/>
</dbReference>
<keyword evidence="10" id="KW-0418">Kinase</keyword>
<dbReference type="Gene3D" id="1.10.510.10">
    <property type="entry name" value="Transferase(Phosphotransferase) domain 1"/>
    <property type="match status" value="1"/>
</dbReference>
<dbReference type="Pfam" id="PF00069">
    <property type="entry name" value="Pkinase"/>
    <property type="match status" value="1"/>
</dbReference>
<dbReference type="GO" id="GO:0016020">
    <property type="term" value="C:membrane"/>
    <property type="evidence" value="ECO:0007669"/>
    <property type="project" value="UniProtKB-SubCell"/>
</dbReference>
<evidence type="ECO:0000256" key="4">
    <source>
        <dbReference type="ARBA" id="ARBA00022527"/>
    </source>
</evidence>
<evidence type="ECO:0000256" key="7">
    <source>
        <dbReference type="ARBA" id="ARBA00022729"/>
    </source>
</evidence>
<comment type="similarity">
    <text evidence="2">In the N-terminal section; belongs to the leguminous lectin family.</text>
</comment>
<dbReference type="SUPFAM" id="SSF56112">
    <property type="entry name" value="Protein kinase-like (PK-like)"/>
    <property type="match status" value="1"/>
</dbReference>
<dbReference type="EMBL" id="MU849373">
    <property type="protein sequence ID" value="KAK2631646.1"/>
    <property type="molecule type" value="Genomic_DNA"/>
</dbReference>
<sequence length="382" mass="43495">MVEAWISYNSRACLLSVNFTNFKDGGTHEFGITSLLVNLSQVLPEWVPVVLSPTFVGFTATTGIYNEMHKILSWKFSTDSDDLPNPRRHGNLRVLVMWLGIFAGSLGGSLGIVWFLSRRKWVRNEEDDVIALDEIDRIDDDFRKRAGPLEFYHHELALATNDFDEKGKLGEGGLGDVYKGHLRKLNSDLAVKRVSRNSKQGIKEYASEVKIISQLRHRNLVQLIGWCHEKGQLLRACEFMPNGSLDLHLFKGVSFLSWEVRHRIAQDLASTFLYLHEFGNQRILHRGIKSSNMMLDTDFNAKLGDFGLAKFVNHDKGFKVVTLEIACGRRSIEQGSAEEYPVQLVEWVWDLYGLGMLFDAADPRLSKEFVREQMKCLMLVGL</sequence>
<dbReference type="Pfam" id="PF00139">
    <property type="entry name" value="Lectin_legB"/>
    <property type="match status" value="1"/>
</dbReference>
<dbReference type="PANTHER" id="PTHR27007">
    <property type="match status" value="1"/>
</dbReference>
<keyword evidence="7" id="KW-0732">Signal</keyword>
<dbReference type="FunFam" id="3.30.200.20:FF:000039">
    <property type="entry name" value="receptor-like protein kinase FERONIA"/>
    <property type="match status" value="1"/>
</dbReference>
<evidence type="ECO:0000256" key="5">
    <source>
        <dbReference type="ARBA" id="ARBA00022679"/>
    </source>
</evidence>
<evidence type="ECO:0000256" key="1">
    <source>
        <dbReference type="ARBA" id="ARBA00004479"/>
    </source>
</evidence>
<dbReference type="InterPro" id="IPR013320">
    <property type="entry name" value="ConA-like_dom_sf"/>
</dbReference>
<feature type="transmembrane region" description="Helical" evidence="15">
    <location>
        <begin position="95"/>
        <end position="116"/>
    </location>
</feature>
<comment type="caution">
    <text evidence="17">The sequence shown here is derived from an EMBL/GenBank/DDBJ whole genome shotgun (WGS) entry which is preliminary data.</text>
</comment>
<evidence type="ECO:0000256" key="12">
    <source>
        <dbReference type="ARBA" id="ARBA00022989"/>
    </source>
</evidence>
<evidence type="ECO:0000256" key="14">
    <source>
        <dbReference type="ARBA" id="ARBA00023170"/>
    </source>
</evidence>
<dbReference type="InterPro" id="IPR011009">
    <property type="entry name" value="Kinase-like_dom_sf"/>
</dbReference>
<keyword evidence="14" id="KW-0675">Receptor</keyword>
<keyword evidence="5" id="KW-0808">Transferase</keyword>
<evidence type="ECO:0000256" key="11">
    <source>
        <dbReference type="ARBA" id="ARBA00022840"/>
    </source>
</evidence>
<evidence type="ECO:0000313" key="17">
    <source>
        <dbReference type="EMBL" id="KAK2631646.1"/>
    </source>
</evidence>
<dbReference type="InterPro" id="IPR050528">
    <property type="entry name" value="L-type_Lectin-RKs"/>
</dbReference>
<evidence type="ECO:0000313" key="18">
    <source>
        <dbReference type="Proteomes" id="UP000030711"/>
    </source>
</evidence>
<evidence type="ECO:0000256" key="15">
    <source>
        <dbReference type="SAM" id="Phobius"/>
    </source>
</evidence>
<dbReference type="Gene3D" id="2.60.120.200">
    <property type="match status" value="1"/>
</dbReference>
<dbReference type="InterPro" id="IPR000719">
    <property type="entry name" value="Prot_kinase_dom"/>
</dbReference>
<evidence type="ECO:0000256" key="13">
    <source>
        <dbReference type="ARBA" id="ARBA00023136"/>
    </source>
</evidence>
<reference evidence="17 18" key="1">
    <citation type="journal article" date="2014" name="Nature">
        <title>The genome of Eucalyptus grandis.</title>
        <authorList>
            <person name="Myburg A.A."/>
            <person name="Grattapaglia D."/>
            <person name="Tuskan G.A."/>
            <person name="Hellsten U."/>
            <person name="Hayes R.D."/>
            <person name="Grimwood J."/>
            <person name="Jenkins J."/>
            <person name="Lindquist E."/>
            <person name="Tice H."/>
            <person name="Bauer D."/>
            <person name="Goodstein D.M."/>
            <person name="Dubchak I."/>
            <person name="Poliakov A."/>
            <person name="Mizrachi E."/>
            <person name="Kullan A.R."/>
            <person name="Hussey S.G."/>
            <person name="Pinard D."/>
            <person name="van der Merwe K."/>
            <person name="Singh P."/>
            <person name="van Jaarsveld I."/>
            <person name="Silva-Junior O.B."/>
            <person name="Togawa R.C."/>
            <person name="Pappas M.R."/>
            <person name="Faria D.A."/>
            <person name="Sansaloni C.P."/>
            <person name="Petroli C.D."/>
            <person name="Yang X."/>
            <person name="Ranjan P."/>
            <person name="Tschaplinski T.J."/>
            <person name="Ye C.Y."/>
            <person name="Li T."/>
            <person name="Sterck L."/>
            <person name="Vanneste K."/>
            <person name="Murat F."/>
            <person name="Soler M."/>
            <person name="Clemente H.S."/>
            <person name="Saidi N."/>
            <person name="Cassan-Wang H."/>
            <person name="Dunand C."/>
            <person name="Hefer C.A."/>
            <person name="Bornberg-Bauer E."/>
            <person name="Kersting A.R."/>
            <person name="Vining K."/>
            <person name="Amarasinghe V."/>
            <person name="Ranik M."/>
            <person name="Naithani S."/>
            <person name="Elser J."/>
            <person name="Boyd A.E."/>
            <person name="Liston A."/>
            <person name="Spatafora J.W."/>
            <person name="Dharmwardhana P."/>
            <person name="Raja R."/>
            <person name="Sullivan C."/>
            <person name="Romanel E."/>
            <person name="Alves-Ferreira M."/>
            <person name="Kulheim C."/>
            <person name="Foley W."/>
            <person name="Carocha V."/>
            <person name="Paiva J."/>
            <person name="Kudrna D."/>
            <person name="Brommonschenkel S.H."/>
            <person name="Pasquali G."/>
            <person name="Byrne M."/>
            <person name="Rigault P."/>
            <person name="Tibbits J."/>
            <person name="Spokevicius A."/>
            <person name="Jones R.C."/>
            <person name="Steane D.A."/>
            <person name="Vaillancourt R.E."/>
            <person name="Potts B.M."/>
            <person name="Joubert F."/>
            <person name="Barry K."/>
            <person name="Pappas G.J."/>
            <person name="Strauss S.H."/>
            <person name="Jaiswal P."/>
            <person name="Grima-Pettenati J."/>
            <person name="Salse J."/>
            <person name="Van de Peer Y."/>
            <person name="Rokhsar D.S."/>
            <person name="Schmutz J."/>
        </authorList>
    </citation>
    <scope>NUCLEOTIDE SEQUENCE [LARGE SCALE GENOMIC DNA]</scope>
    <source>
        <strain evidence="18">cv. BRASUZ1</strain>
        <tissue evidence="17">Leaf extractions</tissue>
    </source>
</reference>
<keyword evidence="13 15" id="KW-0472">Membrane</keyword>
<keyword evidence="12 15" id="KW-1133">Transmembrane helix</keyword>
<evidence type="ECO:0000256" key="10">
    <source>
        <dbReference type="ARBA" id="ARBA00022777"/>
    </source>
</evidence>
<comment type="similarity">
    <text evidence="3">In the C-terminal section; belongs to the protein kinase superfamily. Ser/Thr protein kinase family.</text>
</comment>
<comment type="subcellular location">
    <subcellularLocation>
        <location evidence="1">Membrane</location>
        <topology evidence="1">Single-pass type I membrane protein</topology>
    </subcellularLocation>
</comment>
<evidence type="ECO:0000256" key="3">
    <source>
        <dbReference type="ARBA" id="ARBA00010217"/>
    </source>
</evidence>
<feature type="domain" description="Protein kinase" evidence="16">
    <location>
        <begin position="163"/>
        <end position="382"/>
    </location>
</feature>
<dbReference type="GO" id="GO:0005524">
    <property type="term" value="F:ATP binding"/>
    <property type="evidence" value="ECO:0007669"/>
    <property type="project" value="UniProtKB-KW"/>
</dbReference>